<feature type="region of interest" description="Disordered" evidence="1">
    <location>
        <begin position="1"/>
        <end position="83"/>
    </location>
</feature>
<proteinExistence type="predicted"/>
<organism evidence="2 3">
    <name type="scientific">Pleuronectes platessa</name>
    <name type="common">European plaice</name>
    <dbReference type="NCBI Taxonomy" id="8262"/>
    <lineage>
        <taxon>Eukaryota</taxon>
        <taxon>Metazoa</taxon>
        <taxon>Chordata</taxon>
        <taxon>Craniata</taxon>
        <taxon>Vertebrata</taxon>
        <taxon>Euteleostomi</taxon>
        <taxon>Actinopterygii</taxon>
        <taxon>Neopterygii</taxon>
        <taxon>Teleostei</taxon>
        <taxon>Neoteleostei</taxon>
        <taxon>Acanthomorphata</taxon>
        <taxon>Carangaria</taxon>
        <taxon>Pleuronectiformes</taxon>
        <taxon>Pleuronectoidei</taxon>
        <taxon>Pleuronectidae</taxon>
        <taxon>Pleuronectes</taxon>
    </lineage>
</organism>
<feature type="compositionally biased region" description="Acidic residues" evidence="1">
    <location>
        <begin position="59"/>
        <end position="81"/>
    </location>
</feature>
<dbReference type="EMBL" id="CADEAL010001331">
    <property type="protein sequence ID" value="CAB1431304.1"/>
    <property type="molecule type" value="Genomic_DNA"/>
</dbReference>
<dbReference type="Proteomes" id="UP001153269">
    <property type="component" value="Unassembled WGS sequence"/>
</dbReference>
<evidence type="ECO:0000256" key="1">
    <source>
        <dbReference type="SAM" id="MobiDB-lite"/>
    </source>
</evidence>
<evidence type="ECO:0000313" key="2">
    <source>
        <dbReference type="EMBL" id="CAB1431304.1"/>
    </source>
</evidence>
<protein>
    <submittedName>
        <fullName evidence="2">Uncharacterized protein</fullName>
    </submittedName>
</protein>
<accession>A0A9N7UFX6</accession>
<reference evidence="2" key="1">
    <citation type="submission" date="2020-03" db="EMBL/GenBank/DDBJ databases">
        <authorList>
            <person name="Weist P."/>
        </authorList>
    </citation>
    <scope>NUCLEOTIDE SEQUENCE</scope>
</reference>
<gene>
    <name evidence="2" type="ORF">PLEPLA_LOCUS19349</name>
</gene>
<sequence>MSAPPTLEAPQRENRSLRPRISSTFTDHRSSITGLSPELQPDAPPSPPRGGGGGRVMMMEEEEEEEEEEGVAGGDGEEDDNLVQIDPDPELLFWSEEPFTPDVQVQTELKSLKL</sequence>
<keyword evidence="3" id="KW-1185">Reference proteome</keyword>
<dbReference type="AlphaFoldDB" id="A0A9N7UFX6"/>
<comment type="caution">
    <text evidence="2">The sequence shown here is derived from an EMBL/GenBank/DDBJ whole genome shotgun (WGS) entry which is preliminary data.</text>
</comment>
<evidence type="ECO:0000313" key="3">
    <source>
        <dbReference type="Proteomes" id="UP001153269"/>
    </source>
</evidence>
<name>A0A9N7UFX6_PLEPL</name>